<dbReference type="AlphaFoldDB" id="V4MSH4"/>
<dbReference type="PANTHER" id="PTHR31861">
    <property type="entry name" value="OS10G0507500 PROTEIN"/>
    <property type="match status" value="1"/>
</dbReference>
<dbReference type="PANTHER" id="PTHR31861:SF16">
    <property type="entry name" value="DUF577 DOMAIN-CONTAINING PROTEIN-RELATED"/>
    <property type="match status" value="1"/>
</dbReference>
<protein>
    <recommendedName>
        <fullName evidence="1">DUF577 domain-containing protein</fullName>
    </recommendedName>
</protein>
<accession>V4MSH4</accession>
<dbReference type="OMA" id="TRGCYIF"/>
<dbReference type="KEGG" id="eus:EUTSA_v10027424mg"/>
<gene>
    <name evidence="2" type="ORF">EUTSA_v10027424mg</name>
</gene>
<dbReference type="Proteomes" id="UP000030689">
    <property type="component" value="Unassembled WGS sequence"/>
</dbReference>
<keyword evidence="3" id="KW-1185">Reference proteome</keyword>
<feature type="domain" description="DUF577" evidence="1">
    <location>
        <begin position="96"/>
        <end position="265"/>
    </location>
</feature>
<evidence type="ECO:0000259" key="1">
    <source>
        <dbReference type="Pfam" id="PF04510"/>
    </source>
</evidence>
<feature type="domain" description="DUF577" evidence="1">
    <location>
        <begin position="359"/>
        <end position="533"/>
    </location>
</feature>
<evidence type="ECO:0000313" key="2">
    <source>
        <dbReference type="EMBL" id="ESQ56238.1"/>
    </source>
</evidence>
<dbReference type="Pfam" id="PF04510">
    <property type="entry name" value="DUF577"/>
    <property type="match status" value="2"/>
</dbReference>
<dbReference type="EMBL" id="KI517384">
    <property type="protein sequence ID" value="ESQ56238.1"/>
    <property type="molecule type" value="Genomic_DNA"/>
</dbReference>
<organism evidence="2 3">
    <name type="scientific">Eutrema salsugineum</name>
    <name type="common">Saltwater cress</name>
    <name type="synonym">Sisymbrium salsugineum</name>
    <dbReference type="NCBI Taxonomy" id="72664"/>
    <lineage>
        <taxon>Eukaryota</taxon>
        <taxon>Viridiplantae</taxon>
        <taxon>Streptophyta</taxon>
        <taxon>Embryophyta</taxon>
        <taxon>Tracheophyta</taxon>
        <taxon>Spermatophyta</taxon>
        <taxon>Magnoliopsida</taxon>
        <taxon>eudicotyledons</taxon>
        <taxon>Gunneridae</taxon>
        <taxon>Pentapetalae</taxon>
        <taxon>rosids</taxon>
        <taxon>malvids</taxon>
        <taxon>Brassicales</taxon>
        <taxon>Brassicaceae</taxon>
        <taxon>Eutremeae</taxon>
        <taxon>Eutrema</taxon>
    </lineage>
</organism>
<name>V4MSH4_EUTSA</name>
<proteinExistence type="predicted"/>
<evidence type="ECO:0000313" key="3">
    <source>
        <dbReference type="Proteomes" id="UP000030689"/>
    </source>
</evidence>
<dbReference type="STRING" id="72664.V4MSH4"/>
<reference evidence="2 3" key="1">
    <citation type="journal article" date="2013" name="Front. Plant Sci.">
        <title>The Reference Genome of the Halophytic Plant Eutrema salsugineum.</title>
        <authorList>
            <person name="Yang R."/>
            <person name="Jarvis D.E."/>
            <person name="Chen H."/>
            <person name="Beilstein M.A."/>
            <person name="Grimwood J."/>
            <person name="Jenkins J."/>
            <person name="Shu S."/>
            <person name="Prochnik S."/>
            <person name="Xin M."/>
            <person name="Ma C."/>
            <person name="Schmutz J."/>
            <person name="Wing R.A."/>
            <person name="Mitchell-Olds T."/>
            <person name="Schumaker K.S."/>
            <person name="Wang X."/>
        </authorList>
    </citation>
    <scope>NUCLEOTIDE SEQUENCE [LARGE SCALE GENOMIC DNA]</scope>
</reference>
<dbReference type="InterPro" id="IPR007598">
    <property type="entry name" value="DUF577"/>
</dbReference>
<sequence length="579" mass="67013">MTESCDLMYSKARGIVESPSDEGLATLVDQLFINRKDTDEYKTAKALFDLCFKTFQDGLTRKLLMVYRDSSIKVLRLRSIFLISQNLKIELSLDALQEIKPIVISCLTRQEHKGYHEAKIFGTIVSLVANNVKTFNNGGWDELSDCILSLAGTQPLKAFHVFLGLPPIKNWEFLNRFKQRVVVEAEKMLADPDQEEYWLLALETIAKIGVQVLNSEDRYESVKSSILTILVKSATELEKINGMRQILLRGLEKFLSRDNNLYKYNEDQYRFVSELTSELGKRSFEFCPCFVQTQENFSSNRFGWDEGSKYLQSLSSLQILEMVVSQKLHVLDQELAIRMLKVLLSDHTTKKATIDIEVMRKLQPLLISCLGKEEIPENTFKILGQVVQHVAKEIINVQEDTWEDLRDYITSHCQQTEFTRGCYIFRCLNMPLDEEDFVIPVMEKLLPEIRRMLNPPRKVLVDNFGWVLAFTGAFCAIIHMVEIESHAESVQEIEDKMIESVTHLVGRKMEIGIVRRAFKDMETIVKEQLEWYSLDEFTFVMRLLQRLLTIQGMRKDSKLLLMGINFMVERVLVNRGIVH</sequence>
<dbReference type="Gramene" id="ESQ56238">
    <property type="protein sequence ID" value="ESQ56238"/>
    <property type="gene ID" value="EUTSA_v10027424mg"/>
</dbReference>